<dbReference type="PANTHER" id="PTHR32046">
    <property type="entry name" value="G DOMAIN-CONTAINING PROTEIN"/>
    <property type="match status" value="1"/>
</dbReference>
<evidence type="ECO:0000256" key="2">
    <source>
        <dbReference type="SAM" id="Coils"/>
    </source>
</evidence>
<reference evidence="4" key="1">
    <citation type="submission" date="2020-07" db="EMBL/GenBank/DDBJ databases">
        <title>A long reads based de novo assembly of the rainbow trout Arlee double haploid line genome.</title>
        <authorList>
            <person name="Gao G."/>
            <person name="Palti Y."/>
        </authorList>
    </citation>
    <scope>NUCLEOTIDE SEQUENCE [LARGE SCALE GENOMIC DNA]</scope>
</reference>
<keyword evidence="5" id="KW-1185">Reference proteome</keyword>
<protein>
    <recommendedName>
        <fullName evidence="3">Septin-type G domain-containing protein</fullName>
    </recommendedName>
</protein>
<sequence>QSLSQFVSSICIQAGPPARYLLVTNKQSLDKDDQLRKSTFGEREPTKVNKTILIVGETGTGKSTLINAMVNYILGVEKKNEICFEIVEEEIRSQTESQTTAVTVYEVFGYEGLRSSFPLTIIDTPGYGDTRGIQEDKLISEKLYQLFRSSDGIHQIDIVGLVVKATENRLNMEKNIVALITHSDGGEPTAALKALEVAKVPGARDKKNRPVYFLFNNRQHNACCETEKQAKKEASAMRHAQNISKDGMKEFTEFLGGIISQNVKMTEGVLRERKQLEACIINLQGRIEMIELKQNEIQQTQRALQEHKEEVKNNKNFTYYVNVPCKEKVKLETGWATTCPTCKENCHYPDCWWITSLSWCSAMKNNKCTVCTKKCSFSTHEKKQEIYVNKTKKEERTHDDLKKKHEINEKGMGEKGNLISILEEELEKAKDEKVNLVEKSYQCVMSLEEIALKADAFSTHVHLDFLIEKMKETGNTEKLLKLEEMKKRAEEEPKEGMSYLRTGLKWGVQGFFQ</sequence>
<evidence type="ECO:0000313" key="4">
    <source>
        <dbReference type="Ensembl" id="ENSOMYP00000116017.1"/>
    </source>
</evidence>
<feature type="coiled-coil region" evidence="2">
    <location>
        <begin position="412"/>
        <end position="439"/>
    </location>
</feature>
<dbReference type="PANTHER" id="PTHR32046:SF11">
    <property type="entry name" value="IMMUNE-ASSOCIATED NUCLEOTIDE-BINDING PROTEIN 10-LIKE"/>
    <property type="match status" value="1"/>
</dbReference>
<dbReference type="GeneTree" id="ENSGT00500000044904"/>
<accession>A0A8K9V6P4</accession>
<evidence type="ECO:0000313" key="5">
    <source>
        <dbReference type="Proteomes" id="UP000694395"/>
    </source>
</evidence>
<name>A0A8K9V6P4_ONCMY</name>
<dbReference type="InterPro" id="IPR027417">
    <property type="entry name" value="P-loop_NTPase"/>
</dbReference>
<feature type="domain" description="Septin-type G" evidence="3">
    <location>
        <begin position="50"/>
        <end position="130"/>
    </location>
</feature>
<dbReference type="Pfam" id="PF00735">
    <property type="entry name" value="Septin"/>
    <property type="match status" value="1"/>
</dbReference>
<dbReference type="InterPro" id="IPR025662">
    <property type="entry name" value="Sigma_54_int_dom_ATP-bd_1"/>
</dbReference>
<reference evidence="4" key="2">
    <citation type="submission" date="2025-08" db="UniProtKB">
        <authorList>
            <consortium name="Ensembl"/>
        </authorList>
    </citation>
    <scope>IDENTIFICATION</scope>
</reference>
<evidence type="ECO:0000259" key="3">
    <source>
        <dbReference type="Pfam" id="PF00735"/>
    </source>
</evidence>
<feature type="coiled-coil region" evidence="2">
    <location>
        <begin position="290"/>
        <end position="317"/>
    </location>
</feature>
<dbReference type="AlphaFoldDB" id="A0A8K9V6P4"/>
<evidence type="ECO:0000256" key="1">
    <source>
        <dbReference type="RuleBase" id="RU004560"/>
    </source>
</evidence>
<dbReference type="PROSITE" id="PS00675">
    <property type="entry name" value="SIGMA54_INTERACT_1"/>
    <property type="match status" value="1"/>
</dbReference>
<dbReference type="Gene3D" id="3.40.50.300">
    <property type="entry name" value="P-loop containing nucleotide triphosphate hydrolases"/>
    <property type="match status" value="1"/>
</dbReference>
<comment type="similarity">
    <text evidence="1">Belongs to the TRAFAC class TrmE-Era-EngA-EngB-Septin-like GTPase superfamily. Septin GTPase family.</text>
</comment>
<dbReference type="GO" id="GO:0005525">
    <property type="term" value="F:GTP binding"/>
    <property type="evidence" value="ECO:0007669"/>
    <property type="project" value="UniProtKB-KW"/>
</dbReference>
<dbReference type="Ensembl" id="ENSOMYT00000136191.1">
    <property type="protein sequence ID" value="ENSOMYP00000116017.1"/>
    <property type="gene ID" value="ENSOMYG00000048922.1"/>
</dbReference>
<dbReference type="InterPro" id="IPR030379">
    <property type="entry name" value="G_SEPTIN_dom"/>
</dbReference>
<keyword evidence="1" id="KW-0547">Nucleotide-binding</keyword>
<reference evidence="4" key="3">
    <citation type="submission" date="2025-09" db="UniProtKB">
        <authorList>
            <consortium name="Ensembl"/>
        </authorList>
    </citation>
    <scope>IDENTIFICATION</scope>
</reference>
<proteinExistence type="inferred from homology"/>
<keyword evidence="1" id="KW-0342">GTP-binding</keyword>
<keyword evidence="2" id="KW-0175">Coiled coil</keyword>
<organism evidence="4 5">
    <name type="scientific">Oncorhynchus mykiss</name>
    <name type="common">Rainbow trout</name>
    <name type="synonym">Salmo gairdneri</name>
    <dbReference type="NCBI Taxonomy" id="8022"/>
    <lineage>
        <taxon>Eukaryota</taxon>
        <taxon>Metazoa</taxon>
        <taxon>Chordata</taxon>
        <taxon>Craniata</taxon>
        <taxon>Vertebrata</taxon>
        <taxon>Euteleostomi</taxon>
        <taxon>Actinopterygii</taxon>
        <taxon>Neopterygii</taxon>
        <taxon>Teleostei</taxon>
        <taxon>Protacanthopterygii</taxon>
        <taxon>Salmoniformes</taxon>
        <taxon>Salmonidae</taxon>
        <taxon>Salmoninae</taxon>
        <taxon>Oncorhynchus</taxon>
    </lineage>
</organism>
<dbReference type="Proteomes" id="UP000694395">
    <property type="component" value="Chromosome 9"/>
</dbReference>
<dbReference type="SUPFAM" id="SSF52540">
    <property type="entry name" value="P-loop containing nucleoside triphosphate hydrolases"/>
    <property type="match status" value="1"/>
</dbReference>